<keyword evidence="5" id="KW-0472">Membrane</keyword>
<keyword evidence="9" id="KW-1185">Reference proteome</keyword>
<feature type="transmembrane region" description="Helical" evidence="5">
    <location>
        <begin position="12"/>
        <end position="35"/>
    </location>
</feature>
<dbReference type="GO" id="GO:0016020">
    <property type="term" value="C:membrane"/>
    <property type="evidence" value="ECO:0007669"/>
    <property type="project" value="InterPro"/>
</dbReference>
<feature type="region of interest" description="Disordered" evidence="4">
    <location>
        <begin position="368"/>
        <end position="405"/>
    </location>
</feature>
<dbReference type="OrthoDB" id="144293at2"/>
<dbReference type="RefSeq" id="WP_133617933.1">
    <property type="nucleotide sequence ID" value="NZ_SNYA01000011.1"/>
</dbReference>
<name>A0A4R6RR06_9MICO</name>
<protein>
    <submittedName>
        <fullName evidence="8">Signal transduction histidine kinase</fullName>
    </submittedName>
</protein>
<dbReference type="InterPro" id="IPR011712">
    <property type="entry name" value="Sig_transdc_His_kin_sub3_dim/P"/>
</dbReference>
<accession>A0A4R6RR06</accession>
<organism evidence="8 9">
    <name type="scientific">Leucobacter luti</name>
    <dbReference type="NCBI Taxonomy" id="340320"/>
    <lineage>
        <taxon>Bacteria</taxon>
        <taxon>Bacillati</taxon>
        <taxon>Actinomycetota</taxon>
        <taxon>Actinomycetes</taxon>
        <taxon>Micrococcales</taxon>
        <taxon>Microbacteriaceae</taxon>
        <taxon>Leucobacter</taxon>
    </lineage>
</organism>
<evidence type="ECO:0000256" key="2">
    <source>
        <dbReference type="ARBA" id="ARBA00022777"/>
    </source>
</evidence>
<dbReference type="GO" id="GO:0000155">
    <property type="term" value="F:phosphorelay sensor kinase activity"/>
    <property type="evidence" value="ECO:0007669"/>
    <property type="project" value="InterPro"/>
</dbReference>
<keyword evidence="5" id="KW-0812">Transmembrane</keyword>
<gene>
    <name evidence="8" type="ORF">EDF62_3473</name>
</gene>
<feature type="transmembrane region" description="Helical" evidence="5">
    <location>
        <begin position="47"/>
        <end position="66"/>
    </location>
</feature>
<feature type="compositionally biased region" description="Low complexity" evidence="4">
    <location>
        <begin position="371"/>
        <end position="400"/>
    </location>
</feature>
<dbReference type="Gene3D" id="3.30.565.10">
    <property type="entry name" value="Histidine kinase-like ATPase, C-terminal domain"/>
    <property type="match status" value="1"/>
</dbReference>
<dbReference type="InterPro" id="IPR003594">
    <property type="entry name" value="HATPase_dom"/>
</dbReference>
<dbReference type="Gene3D" id="1.20.5.1930">
    <property type="match status" value="1"/>
</dbReference>
<evidence type="ECO:0000256" key="1">
    <source>
        <dbReference type="ARBA" id="ARBA00022679"/>
    </source>
</evidence>
<dbReference type="PANTHER" id="PTHR24421">
    <property type="entry name" value="NITRATE/NITRITE SENSOR PROTEIN NARX-RELATED"/>
    <property type="match status" value="1"/>
</dbReference>
<dbReference type="AlphaFoldDB" id="A0A4R6RR06"/>
<evidence type="ECO:0000256" key="5">
    <source>
        <dbReference type="SAM" id="Phobius"/>
    </source>
</evidence>
<keyword evidence="2 8" id="KW-0418">Kinase</keyword>
<dbReference type="InterPro" id="IPR036890">
    <property type="entry name" value="HATPase_C_sf"/>
</dbReference>
<keyword evidence="1" id="KW-0808">Transferase</keyword>
<dbReference type="Pfam" id="PF07730">
    <property type="entry name" value="HisKA_3"/>
    <property type="match status" value="1"/>
</dbReference>
<dbReference type="SUPFAM" id="SSF55874">
    <property type="entry name" value="ATPase domain of HSP90 chaperone/DNA topoisomerase II/histidine kinase"/>
    <property type="match status" value="1"/>
</dbReference>
<evidence type="ECO:0000256" key="3">
    <source>
        <dbReference type="ARBA" id="ARBA00023012"/>
    </source>
</evidence>
<keyword evidence="5" id="KW-1133">Transmembrane helix</keyword>
<reference evidence="8 9" key="1">
    <citation type="submission" date="2019-03" db="EMBL/GenBank/DDBJ databases">
        <title>Genomic analyses of the natural microbiome of Caenorhabditis elegans.</title>
        <authorList>
            <person name="Samuel B."/>
        </authorList>
    </citation>
    <scope>NUCLEOTIDE SEQUENCE [LARGE SCALE GENOMIC DNA]</scope>
    <source>
        <strain evidence="8 9">JUb18</strain>
    </source>
</reference>
<sequence length="469" mass="48662">MSKPAQPAKSPLRWWDLGVGAVCIVMLIPGGVGVVSRRGDAANMQPFAALFPELGILAGFLVLYVVTIRPALRREHAGLPPAGRDWVALALLAIGLGAAVAMSPGFATLQAILYPMIWTITGGSGRPRAVPIGWSAALAAATGVGAYFAYARLGFSDAAWSAAMIAACSFAFAVFLGLWLTRVYSQSEQHRSLAERLRESQAEVAALSEASGAAAERERLSRELHDTLTQTLTGLVMLSEQAERALLAGDSERALERTVRVGATARVAVGEARALVATTQPLGEGELTPALERVAARLHADTGLEVECRFGPVHLDREQEVVLLRAAQEGLANARRHANATRVVLVLEERESGNASLPPRVVLRVEDNGVGPAAGPGRASASASASGTPGTPGTPGAREAGAGGFGLTGLADRARALGGEINFGPREGGGACLEVSLTGRQSPAVPADQRVRPRRAASARLVTPGSEGV</sequence>
<evidence type="ECO:0000259" key="6">
    <source>
        <dbReference type="Pfam" id="PF02518"/>
    </source>
</evidence>
<feature type="transmembrane region" description="Helical" evidence="5">
    <location>
        <begin position="129"/>
        <end position="150"/>
    </location>
</feature>
<dbReference type="CDD" id="cd16917">
    <property type="entry name" value="HATPase_UhpB-NarQ-NarX-like"/>
    <property type="match status" value="1"/>
</dbReference>
<feature type="transmembrane region" description="Helical" evidence="5">
    <location>
        <begin position="86"/>
        <end position="117"/>
    </location>
</feature>
<dbReference type="PANTHER" id="PTHR24421:SF62">
    <property type="entry name" value="SENSORY TRANSDUCTION HISTIDINE KINASE"/>
    <property type="match status" value="1"/>
</dbReference>
<comment type="caution">
    <text evidence="8">The sequence shown here is derived from an EMBL/GenBank/DDBJ whole genome shotgun (WGS) entry which is preliminary data.</text>
</comment>
<feature type="domain" description="Signal transduction histidine kinase subgroup 3 dimerisation and phosphoacceptor" evidence="7">
    <location>
        <begin position="216"/>
        <end position="281"/>
    </location>
</feature>
<evidence type="ECO:0000256" key="4">
    <source>
        <dbReference type="SAM" id="MobiDB-lite"/>
    </source>
</evidence>
<evidence type="ECO:0000313" key="8">
    <source>
        <dbReference type="EMBL" id="TDP89152.1"/>
    </source>
</evidence>
<dbReference type="EMBL" id="SNYA01000011">
    <property type="protein sequence ID" value="TDP89152.1"/>
    <property type="molecule type" value="Genomic_DNA"/>
</dbReference>
<evidence type="ECO:0000259" key="7">
    <source>
        <dbReference type="Pfam" id="PF07730"/>
    </source>
</evidence>
<dbReference type="Pfam" id="PF02518">
    <property type="entry name" value="HATPase_c"/>
    <property type="match status" value="1"/>
</dbReference>
<feature type="transmembrane region" description="Helical" evidence="5">
    <location>
        <begin position="162"/>
        <end position="181"/>
    </location>
</feature>
<proteinExistence type="predicted"/>
<dbReference type="GO" id="GO:0046983">
    <property type="term" value="F:protein dimerization activity"/>
    <property type="evidence" value="ECO:0007669"/>
    <property type="project" value="InterPro"/>
</dbReference>
<feature type="domain" description="Histidine kinase/HSP90-like ATPase" evidence="6">
    <location>
        <begin position="321"/>
        <end position="437"/>
    </location>
</feature>
<dbReference type="Proteomes" id="UP000295601">
    <property type="component" value="Unassembled WGS sequence"/>
</dbReference>
<dbReference type="InterPro" id="IPR050482">
    <property type="entry name" value="Sensor_HK_TwoCompSys"/>
</dbReference>
<keyword evidence="3" id="KW-0902">Two-component regulatory system</keyword>
<evidence type="ECO:0000313" key="9">
    <source>
        <dbReference type="Proteomes" id="UP000295601"/>
    </source>
</evidence>
<feature type="region of interest" description="Disordered" evidence="4">
    <location>
        <begin position="439"/>
        <end position="469"/>
    </location>
</feature>